<dbReference type="EMBL" id="JACHIL010000002">
    <property type="protein sequence ID" value="MBB5090654.1"/>
    <property type="molecule type" value="Genomic_DNA"/>
</dbReference>
<dbReference type="Gene3D" id="3.40.50.1000">
    <property type="entry name" value="HAD superfamily/HAD-like"/>
    <property type="match status" value="1"/>
</dbReference>
<gene>
    <name evidence="3" type="ORF">HNQ68_001178</name>
</gene>
<accession>A0A7W8AIR4</accession>
<dbReference type="CDD" id="cd07534">
    <property type="entry name" value="HAD_CAP"/>
    <property type="match status" value="1"/>
</dbReference>
<proteinExistence type="predicted"/>
<dbReference type="SUPFAM" id="SSF56784">
    <property type="entry name" value="HAD-like"/>
    <property type="match status" value="1"/>
</dbReference>
<evidence type="ECO:0000256" key="1">
    <source>
        <dbReference type="ARBA" id="ARBA00022729"/>
    </source>
</evidence>
<dbReference type="AlphaFoldDB" id="A0A7W8AIR4"/>
<organism evidence="3 4">
    <name type="scientific">Pseudochrobactrum saccharolyticum</name>
    <dbReference type="NCBI Taxonomy" id="354352"/>
    <lineage>
        <taxon>Bacteria</taxon>
        <taxon>Pseudomonadati</taxon>
        <taxon>Pseudomonadota</taxon>
        <taxon>Alphaproteobacteria</taxon>
        <taxon>Hyphomicrobiales</taxon>
        <taxon>Brucellaceae</taxon>
        <taxon>Pseudochrobactrum</taxon>
    </lineage>
</organism>
<feature type="signal peptide" evidence="2">
    <location>
        <begin position="1"/>
        <end position="18"/>
    </location>
</feature>
<dbReference type="PIRSF" id="PIRSF019271">
    <property type="entry name" value="Acid_Ptase_C"/>
    <property type="match status" value="1"/>
</dbReference>
<dbReference type="InterPro" id="IPR036412">
    <property type="entry name" value="HAD-like_sf"/>
</dbReference>
<keyword evidence="3" id="KW-0449">Lipoprotein</keyword>
<dbReference type="PANTHER" id="PTHR31284">
    <property type="entry name" value="ACID PHOSPHATASE-LIKE PROTEIN"/>
    <property type="match status" value="1"/>
</dbReference>
<evidence type="ECO:0000313" key="3">
    <source>
        <dbReference type="EMBL" id="MBB5090654.1"/>
    </source>
</evidence>
<evidence type="ECO:0000313" key="4">
    <source>
        <dbReference type="Proteomes" id="UP000531231"/>
    </source>
</evidence>
<keyword evidence="1 2" id="KW-0732">Signal</keyword>
<evidence type="ECO:0000256" key="2">
    <source>
        <dbReference type="SAM" id="SignalP"/>
    </source>
</evidence>
<dbReference type="InterPro" id="IPR023214">
    <property type="entry name" value="HAD_sf"/>
</dbReference>
<feature type="chain" id="PRO_5030921367" evidence="2">
    <location>
        <begin position="19"/>
        <end position="268"/>
    </location>
</feature>
<reference evidence="3 4" key="1">
    <citation type="submission" date="2020-08" db="EMBL/GenBank/DDBJ databases">
        <title>Genomic Encyclopedia of Type Strains, Phase IV (KMG-IV): sequencing the most valuable type-strain genomes for metagenomic binning, comparative biology and taxonomic classification.</title>
        <authorList>
            <person name="Goeker M."/>
        </authorList>
    </citation>
    <scope>NUCLEOTIDE SEQUENCE [LARGE SCALE GENOMIC DNA]</scope>
    <source>
        <strain evidence="3 4">DSM 25620</strain>
    </source>
</reference>
<protein>
    <submittedName>
        <fullName evidence="3">5'-nucleotidase (Lipoprotein e(P4) family)</fullName>
    </submittedName>
</protein>
<dbReference type="Proteomes" id="UP000531231">
    <property type="component" value="Unassembled WGS sequence"/>
</dbReference>
<dbReference type="SFLD" id="SFLDG01125">
    <property type="entry name" value="C1.1:_Acid_Phosphatase_Like"/>
    <property type="match status" value="1"/>
</dbReference>
<keyword evidence="4" id="KW-1185">Reference proteome</keyword>
<dbReference type="Pfam" id="PF03767">
    <property type="entry name" value="Acid_phosphat_B"/>
    <property type="match status" value="1"/>
</dbReference>
<sequence>MQSRLINVFVVSALAVLAAGCVTDQKAAQAQLEQQSVLGLNWVQQSGEYEALAYQAFNTARRAFDTAKVEDGRKKAVIVDLDETMIDNSAYAAWRVENGVPYTKPTWARWMAARQATTIAGAVSFARYVNSHGGRMFYISNRDDTSYAATVENLQKLGFPGVSRETVLLRTTQSNKQPRFDWVKSKGYDVVVYAGDNLNDFGTEYYGKNNSERRLLVAAQQNKFGSKFIMLPNPNYGDWISGMATEYYKQTPARQLEINRENLEVWKG</sequence>
<comment type="caution">
    <text evidence="3">The sequence shown here is derived from an EMBL/GenBank/DDBJ whole genome shotgun (WGS) entry which is preliminary data.</text>
</comment>
<dbReference type="PANTHER" id="PTHR31284:SF10">
    <property type="entry name" value="ACID PHOSPHATASE-LIKE PROTEIN"/>
    <property type="match status" value="1"/>
</dbReference>
<dbReference type="RefSeq" id="WP_151159316.1">
    <property type="nucleotide sequence ID" value="NZ_JACHIL010000002.1"/>
</dbReference>
<dbReference type="SFLD" id="SFLDS00003">
    <property type="entry name" value="Haloacid_Dehalogenase"/>
    <property type="match status" value="1"/>
</dbReference>
<dbReference type="PROSITE" id="PS51257">
    <property type="entry name" value="PROKAR_LIPOPROTEIN"/>
    <property type="match status" value="1"/>
</dbReference>
<dbReference type="InterPro" id="IPR006423">
    <property type="entry name" value="Lipo_e_P4"/>
</dbReference>
<dbReference type="GO" id="GO:0009279">
    <property type="term" value="C:cell outer membrane"/>
    <property type="evidence" value="ECO:0007669"/>
    <property type="project" value="InterPro"/>
</dbReference>
<name>A0A7W8AIR4_9HYPH</name>
<dbReference type="NCBIfam" id="TIGR01533">
    <property type="entry name" value="lipo_e_P4"/>
    <property type="match status" value="1"/>
</dbReference>
<dbReference type="InterPro" id="IPR005519">
    <property type="entry name" value="Acid_phosphat_B-like"/>
</dbReference>